<keyword evidence="9" id="KW-0274">FAD</keyword>
<dbReference type="GO" id="GO:0005524">
    <property type="term" value="F:ATP binding"/>
    <property type="evidence" value="ECO:0007669"/>
    <property type="project" value="UniProtKB-KW"/>
</dbReference>
<dbReference type="AlphaFoldDB" id="A0AAE4VKP0"/>
<evidence type="ECO:0000256" key="9">
    <source>
        <dbReference type="ARBA" id="ARBA00022827"/>
    </source>
</evidence>
<evidence type="ECO:0000256" key="10">
    <source>
        <dbReference type="ARBA" id="ARBA00022840"/>
    </source>
</evidence>
<dbReference type="GO" id="GO:0003919">
    <property type="term" value="F:FMN adenylyltransferase activity"/>
    <property type="evidence" value="ECO:0007669"/>
    <property type="project" value="UniProtKB-EC"/>
</dbReference>
<keyword evidence="8" id="KW-0547">Nucleotide-binding</keyword>
<keyword evidence="10" id="KW-0067">ATP-binding</keyword>
<sequence length="386" mass="46167">MNKIDLNLKIFKNNLKIKFFSLFDLQNNISDEFSYYSVAIGNFDGVHLGHKSVINYCITKSKKKYKKSNNHYIKSVVITFLPHPNEFKSNFHREYKNIISLSEKIIFIAKLGIDEIWFLDFNEELANTRAKDFIKILISNRVISITTGENFCFGKNKSGNSVFLKKYIDQYNQYNQTTYNIEYHSIPCIKINNNIISSSKIKEYIKYGDIKTVNKFLGRKYNFYLDYLSRNPNYKDYFINIGYVLLKKKIFFQIKYCRCKISIDLIKLFYKFIKLYEITPIKNINSKKYKIYFILFIKKLKKLKLFLLTKNFRLIIDKNALVKIESKNIEYSNKSIQIYINNNTFKIIHSFIRKITYYLFSIFHIKLNIYKENIIPINFELISVNL</sequence>
<evidence type="ECO:0000259" key="12">
    <source>
        <dbReference type="Pfam" id="PF06574"/>
    </source>
</evidence>
<evidence type="ECO:0000256" key="6">
    <source>
        <dbReference type="ARBA" id="ARBA00022679"/>
    </source>
</evidence>
<dbReference type="Proteomes" id="UP001289135">
    <property type="component" value="Unassembled WGS sequence"/>
</dbReference>
<evidence type="ECO:0000256" key="7">
    <source>
        <dbReference type="ARBA" id="ARBA00022695"/>
    </source>
</evidence>
<dbReference type="GO" id="GO:0009231">
    <property type="term" value="P:riboflavin biosynthetic process"/>
    <property type="evidence" value="ECO:0007669"/>
    <property type="project" value="InterPro"/>
</dbReference>
<evidence type="ECO:0000256" key="8">
    <source>
        <dbReference type="ARBA" id="ARBA00022741"/>
    </source>
</evidence>
<comment type="catalytic activity">
    <reaction evidence="11">
        <text>FMN + ATP + H(+) = FAD + diphosphate</text>
        <dbReference type="Rhea" id="RHEA:17237"/>
        <dbReference type="ChEBI" id="CHEBI:15378"/>
        <dbReference type="ChEBI" id="CHEBI:30616"/>
        <dbReference type="ChEBI" id="CHEBI:33019"/>
        <dbReference type="ChEBI" id="CHEBI:57692"/>
        <dbReference type="ChEBI" id="CHEBI:58210"/>
        <dbReference type="EC" id="2.7.7.2"/>
    </reaction>
</comment>
<protein>
    <recommendedName>
        <fullName evidence="3">FAD synthase</fullName>
        <ecNumber evidence="3">2.7.7.2</ecNumber>
    </recommendedName>
</protein>
<dbReference type="InterPro" id="IPR015864">
    <property type="entry name" value="FAD_synthase"/>
</dbReference>
<evidence type="ECO:0000256" key="2">
    <source>
        <dbReference type="ARBA" id="ARBA00010214"/>
    </source>
</evidence>
<comment type="caution">
    <text evidence="13">The sequence shown here is derived from an EMBL/GenBank/DDBJ whole genome shotgun (WGS) entry which is preliminary data.</text>
</comment>
<keyword evidence="6" id="KW-0808">Transferase</keyword>
<keyword evidence="7" id="KW-0548">Nucleotidyltransferase</keyword>
<evidence type="ECO:0000256" key="11">
    <source>
        <dbReference type="ARBA" id="ARBA00049494"/>
    </source>
</evidence>
<organism evidence="13 14">
    <name type="scientific">Lyticum sinuosum</name>
    <dbReference type="NCBI Taxonomy" id="1332059"/>
    <lineage>
        <taxon>Bacteria</taxon>
        <taxon>Pseudomonadati</taxon>
        <taxon>Pseudomonadota</taxon>
        <taxon>Alphaproteobacteria</taxon>
        <taxon>Rickettsiales</taxon>
        <taxon>Lyticum</taxon>
    </lineage>
</organism>
<feature type="domain" description="FAD synthetase" evidence="12">
    <location>
        <begin position="37"/>
        <end position="198"/>
    </location>
</feature>
<dbReference type="GO" id="GO:0009398">
    <property type="term" value="P:FMN biosynthetic process"/>
    <property type="evidence" value="ECO:0007669"/>
    <property type="project" value="TreeGrafter"/>
</dbReference>
<gene>
    <name evidence="13" type="ORF">Lyticum_00335</name>
</gene>
<comment type="similarity">
    <text evidence="2">Belongs to the RibF family.</text>
</comment>
<dbReference type="CDD" id="cd02064">
    <property type="entry name" value="FAD_synthetase_N"/>
    <property type="match status" value="1"/>
</dbReference>
<evidence type="ECO:0000256" key="1">
    <source>
        <dbReference type="ARBA" id="ARBA00004726"/>
    </source>
</evidence>
<keyword evidence="4" id="KW-0285">Flavoprotein</keyword>
<comment type="pathway">
    <text evidence="1">Cofactor biosynthesis; FAD biosynthesis; FAD from FMN: step 1/1.</text>
</comment>
<accession>A0AAE4VKP0</accession>
<dbReference type="SUPFAM" id="SSF52374">
    <property type="entry name" value="Nucleotidylyl transferase"/>
    <property type="match status" value="1"/>
</dbReference>
<keyword evidence="14" id="KW-1185">Reference proteome</keyword>
<evidence type="ECO:0000313" key="13">
    <source>
        <dbReference type="EMBL" id="MDZ5761168.1"/>
    </source>
</evidence>
<evidence type="ECO:0000256" key="4">
    <source>
        <dbReference type="ARBA" id="ARBA00022630"/>
    </source>
</evidence>
<dbReference type="EMBL" id="JARGYU010000001">
    <property type="protein sequence ID" value="MDZ5761168.1"/>
    <property type="molecule type" value="Genomic_DNA"/>
</dbReference>
<dbReference type="EC" id="2.7.7.2" evidence="3"/>
<dbReference type="PANTHER" id="PTHR22749">
    <property type="entry name" value="RIBOFLAVIN KINASE/FMN ADENYLYLTRANSFERASE"/>
    <property type="match status" value="1"/>
</dbReference>
<dbReference type="InterPro" id="IPR014729">
    <property type="entry name" value="Rossmann-like_a/b/a_fold"/>
</dbReference>
<name>A0AAE4VKP0_9RICK</name>
<reference evidence="13" key="1">
    <citation type="submission" date="2023-02" db="EMBL/GenBank/DDBJ databases">
        <title>Host association and intracellularity evolved multiple times independently in the Rickettsiales.</title>
        <authorList>
            <person name="Castelli M."/>
            <person name="Nardi T."/>
            <person name="Gammuto L."/>
            <person name="Bellinzona G."/>
            <person name="Sabaneyeva E."/>
            <person name="Potekhin A."/>
            <person name="Serra V."/>
            <person name="Petroni G."/>
            <person name="Sassera D."/>
        </authorList>
    </citation>
    <scope>NUCLEOTIDE SEQUENCE</scope>
    <source>
        <strain evidence="13">USBL-36I1</strain>
    </source>
</reference>
<dbReference type="RefSeq" id="WP_322498587.1">
    <property type="nucleotide sequence ID" value="NZ_JARGYU010000001.1"/>
</dbReference>
<evidence type="ECO:0000256" key="5">
    <source>
        <dbReference type="ARBA" id="ARBA00022643"/>
    </source>
</evidence>
<keyword evidence="5" id="KW-0288">FMN</keyword>
<dbReference type="PANTHER" id="PTHR22749:SF6">
    <property type="entry name" value="RIBOFLAVIN KINASE"/>
    <property type="match status" value="1"/>
</dbReference>
<proteinExistence type="inferred from homology"/>
<dbReference type="GO" id="GO:0008531">
    <property type="term" value="F:riboflavin kinase activity"/>
    <property type="evidence" value="ECO:0007669"/>
    <property type="project" value="TreeGrafter"/>
</dbReference>
<dbReference type="Pfam" id="PF06574">
    <property type="entry name" value="FAD_syn"/>
    <property type="match status" value="1"/>
</dbReference>
<dbReference type="Gene3D" id="3.40.50.620">
    <property type="entry name" value="HUPs"/>
    <property type="match status" value="1"/>
</dbReference>
<evidence type="ECO:0000313" key="14">
    <source>
        <dbReference type="Proteomes" id="UP001289135"/>
    </source>
</evidence>
<dbReference type="InterPro" id="IPR023468">
    <property type="entry name" value="Riboflavin_kinase"/>
</dbReference>
<evidence type="ECO:0000256" key="3">
    <source>
        <dbReference type="ARBA" id="ARBA00012393"/>
    </source>
</evidence>